<gene>
    <name evidence="3" type="primary">WBGene00277837</name>
</gene>
<organism evidence="3 4">
    <name type="scientific">Pristionchus pacificus</name>
    <name type="common">Parasitic nematode worm</name>
    <dbReference type="NCBI Taxonomy" id="54126"/>
    <lineage>
        <taxon>Eukaryota</taxon>
        <taxon>Metazoa</taxon>
        <taxon>Ecdysozoa</taxon>
        <taxon>Nematoda</taxon>
        <taxon>Chromadorea</taxon>
        <taxon>Rhabditida</taxon>
        <taxon>Rhabditina</taxon>
        <taxon>Diplogasteromorpha</taxon>
        <taxon>Diplogasteroidea</taxon>
        <taxon>Neodiplogasteridae</taxon>
        <taxon>Pristionchus</taxon>
    </lineage>
</organism>
<evidence type="ECO:0000313" key="3">
    <source>
        <dbReference type="EnsemblMetazoa" id="PPA39468.1"/>
    </source>
</evidence>
<sequence>MRLILASALIVLATARIRLPTYWTGAFWPEKTTTTTTPAPTSPRSMLISQTVTYKHTIYESKEDVEEGSGEEYSSKPYDAYGNLVRAMEFLNKSSALPPTVPTTTSTTPIPDEDNHFLWRERQEKRMSDLFRGNPHHDNRMEMVLARRKAREESGVMKPGYVDGADDPTTKKYTEATLHHPVQYVFVQVEGIQRRRAEYEKALKEIEEEELIEADFINWQRENDARNERRRVYLEMKRQKEILEKYPPRKIKIEEDDHELDGYYEEMHMPHPPPLYLSVKNLYRRKPPSTTRTTPTIPSTTRDPTDGMPASFMCC</sequence>
<evidence type="ECO:0000256" key="2">
    <source>
        <dbReference type="SAM" id="SignalP"/>
    </source>
</evidence>
<dbReference type="EnsemblMetazoa" id="PPA39468.1">
    <property type="protein sequence ID" value="PPA39468.1"/>
    <property type="gene ID" value="WBGene00277837"/>
</dbReference>
<evidence type="ECO:0000256" key="1">
    <source>
        <dbReference type="SAM" id="MobiDB-lite"/>
    </source>
</evidence>
<accession>A0A454XLX4</accession>
<accession>A0A8R1YZZ6</accession>
<evidence type="ECO:0000313" key="4">
    <source>
        <dbReference type="Proteomes" id="UP000005239"/>
    </source>
</evidence>
<feature type="chain" id="PRO_5043938321" evidence="2">
    <location>
        <begin position="16"/>
        <end position="315"/>
    </location>
</feature>
<keyword evidence="2" id="KW-0732">Signal</keyword>
<reference evidence="4" key="1">
    <citation type="journal article" date="2008" name="Nat. Genet.">
        <title>The Pristionchus pacificus genome provides a unique perspective on nematode lifestyle and parasitism.</title>
        <authorList>
            <person name="Dieterich C."/>
            <person name="Clifton S.W."/>
            <person name="Schuster L.N."/>
            <person name="Chinwalla A."/>
            <person name="Delehaunty K."/>
            <person name="Dinkelacker I."/>
            <person name="Fulton L."/>
            <person name="Fulton R."/>
            <person name="Godfrey J."/>
            <person name="Minx P."/>
            <person name="Mitreva M."/>
            <person name="Roeseler W."/>
            <person name="Tian H."/>
            <person name="Witte H."/>
            <person name="Yang S.P."/>
            <person name="Wilson R.K."/>
            <person name="Sommer R.J."/>
        </authorList>
    </citation>
    <scope>NUCLEOTIDE SEQUENCE [LARGE SCALE GENOMIC DNA]</scope>
    <source>
        <strain evidence="4">PS312</strain>
    </source>
</reference>
<feature type="compositionally biased region" description="Low complexity" evidence="1">
    <location>
        <begin position="288"/>
        <end position="302"/>
    </location>
</feature>
<keyword evidence="4" id="KW-1185">Reference proteome</keyword>
<protein>
    <submittedName>
        <fullName evidence="3">Uncharacterized protein</fullName>
    </submittedName>
</protein>
<dbReference type="AlphaFoldDB" id="A0A454XLX4"/>
<reference evidence="3" key="2">
    <citation type="submission" date="2022-06" db="UniProtKB">
        <authorList>
            <consortium name="EnsemblMetazoa"/>
        </authorList>
    </citation>
    <scope>IDENTIFICATION</scope>
    <source>
        <strain evidence="3">PS312</strain>
    </source>
</reference>
<name>A0A454XLX4_PRIPA</name>
<proteinExistence type="predicted"/>
<feature type="region of interest" description="Disordered" evidence="1">
    <location>
        <begin position="286"/>
        <end position="308"/>
    </location>
</feature>
<dbReference type="Proteomes" id="UP000005239">
    <property type="component" value="Unassembled WGS sequence"/>
</dbReference>
<feature type="signal peptide" evidence="2">
    <location>
        <begin position="1"/>
        <end position="15"/>
    </location>
</feature>